<protein>
    <recommendedName>
        <fullName evidence="3">Core Histone H2A/H2B/H3 domain-containing protein</fullName>
    </recommendedName>
</protein>
<sequence>MRLTFRTQMARNKGTARKVGSRNRSSSSVDASDASSDGSGPENYVDGSELSGFVSRNMTRPGPYSEASGFVSMRYEPASEVSARRGAPSDVSGFISTRRGAPSEVSELMSVRRGAPSDASGFVDRRRIRPSARQVVADNNEWSDDSDKEDEDDDDASGFVSTRKGLPSEVSGFVKPRNIKSKRTAQEDPDSDEVQSDWSEDGEDDDASGFVSRRQPLSTVEARSEYNADLASEPSGFVSRRGPPTDASGFVSRNGDLFNTMPLRRVPNELPSEASGFISNRPPAAVLRTGGPKPKFGQKAMKGKVNKLANPNRRRPGERAEMEIRKYRRTATQLIPKLPFSRFVRETCEFLQKDNFRFAKEAMVALQEATEALLVHIFEQAQICAIHGKRVTVMPRDLHLVRLLRNDF</sequence>
<comment type="similarity">
    <text evidence="1">Belongs to the histone H3 family.</text>
</comment>
<dbReference type="GO" id="GO:0000786">
    <property type="term" value="C:nucleosome"/>
    <property type="evidence" value="ECO:0007669"/>
    <property type="project" value="InterPro"/>
</dbReference>
<dbReference type="InterPro" id="IPR000164">
    <property type="entry name" value="Histone_H3/CENP-A"/>
</dbReference>
<evidence type="ECO:0000256" key="1">
    <source>
        <dbReference type="ARBA" id="ARBA00010343"/>
    </source>
</evidence>
<proteinExistence type="inferred from homology"/>
<feature type="region of interest" description="Disordered" evidence="2">
    <location>
        <begin position="1"/>
        <end position="258"/>
    </location>
</feature>
<dbReference type="GO" id="GO:0030527">
    <property type="term" value="F:structural constituent of chromatin"/>
    <property type="evidence" value="ECO:0007669"/>
    <property type="project" value="InterPro"/>
</dbReference>
<evidence type="ECO:0000256" key="2">
    <source>
        <dbReference type="SAM" id="MobiDB-lite"/>
    </source>
</evidence>
<evidence type="ECO:0000313" key="4">
    <source>
        <dbReference type="EMBL" id="KAK0399684.1"/>
    </source>
</evidence>
<reference evidence="4" key="1">
    <citation type="submission" date="2023-06" db="EMBL/GenBank/DDBJ databases">
        <title>Genomic analysis of the entomopathogenic nematode Steinernema hermaphroditum.</title>
        <authorList>
            <person name="Schwarz E.M."/>
            <person name="Heppert J.K."/>
            <person name="Baniya A."/>
            <person name="Schwartz H.T."/>
            <person name="Tan C.-H."/>
            <person name="Antoshechkin I."/>
            <person name="Sternberg P.W."/>
            <person name="Goodrich-Blair H."/>
            <person name="Dillman A.R."/>
        </authorList>
    </citation>
    <scope>NUCLEOTIDE SEQUENCE</scope>
    <source>
        <strain evidence="4">PS9179</strain>
        <tissue evidence="4">Whole animal</tissue>
    </source>
</reference>
<comment type="caution">
    <text evidence="4">The sequence shown here is derived from an EMBL/GenBank/DDBJ whole genome shotgun (WGS) entry which is preliminary data.</text>
</comment>
<evidence type="ECO:0000313" key="5">
    <source>
        <dbReference type="Proteomes" id="UP001175271"/>
    </source>
</evidence>
<keyword evidence="5" id="KW-1185">Reference proteome</keyword>
<dbReference type="Gene3D" id="1.10.20.10">
    <property type="entry name" value="Histone, subunit A"/>
    <property type="match status" value="1"/>
</dbReference>
<feature type="compositionally biased region" description="Polar residues" evidence="2">
    <location>
        <begin position="1"/>
        <end position="10"/>
    </location>
</feature>
<dbReference type="Pfam" id="PF00125">
    <property type="entry name" value="Histone"/>
    <property type="match status" value="1"/>
</dbReference>
<dbReference type="GO" id="GO:0046982">
    <property type="term" value="F:protein heterodimerization activity"/>
    <property type="evidence" value="ECO:0007669"/>
    <property type="project" value="InterPro"/>
</dbReference>
<accession>A0AA39H7U2</accession>
<dbReference type="Proteomes" id="UP001175271">
    <property type="component" value="Unassembled WGS sequence"/>
</dbReference>
<organism evidence="4 5">
    <name type="scientific">Steinernema hermaphroditum</name>
    <dbReference type="NCBI Taxonomy" id="289476"/>
    <lineage>
        <taxon>Eukaryota</taxon>
        <taxon>Metazoa</taxon>
        <taxon>Ecdysozoa</taxon>
        <taxon>Nematoda</taxon>
        <taxon>Chromadorea</taxon>
        <taxon>Rhabditida</taxon>
        <taxon>Tylenchina</taxon>
        <taxon>Panagrolaimomorpha</taxon>
        <taxon>Strongyloidoidea</taxon>
        <taxon>Steinernematidae</taxon>
        <taxon>Steinernema</taxon>
    </lineage>
</organism>
<dbReference type="EMBL" id="JAUCMV010000005">
    <property type="protein sequence ID" value="KAK0399684.1"/>
    <property type="molecule type" value="Genomic_DNA"/>
</dbReference>
<feature type="compositionally biased region" description="Low complexity" evidence="2">
    <location>
        <begin position="22"/>
        <end position="40"/>
    </location>
</feature>
<feature type="compositionally biased region" description="Acidic residues" evidence="2">
    <location>
        <begin position="141"/>
        <end position="156"/>
    </location>
</feature>
<dbReference type="GO" id="GO:0003677">
    <property type="term" value="F:DNA binding"/>
    <property type="evidence" value="ECO:0007669"/>
    <property type="project" value="InterPro"/>
</dbReference>
<name>A0AA39H7U2_9BILA</name>
<dbReference type="SMART" id="SM00428">
    <property type="entry name" value="H3"/>
    <property type="match status" value="1"/>
</dbReference>
<evidence type="ECO:0000259" key="3">
    <source>
        <dbReference type="Pfam" id="PF00125"/>
    </source>
</evidence>
<dbReference type="AlphaFoldDB" id="A0AA39H7U2"/>
<dbReference type="InterPro" id="IPR007125">
    <property type="entry name" value="H2A/H2B/H3"/>
</dbReference>
<feature type="compositionally biased region" description="Acidic residues" evidence="2">
    <location>
        <begin position="187"/>
        <end position="207"/>
    </location>
</feature>
<gene>
    <name evidence="4" type="ORF">QR680_003161</name>
</gene>
<dbReference type="SUPFAM" id="SSF47113">
    <property type="entry name" value="Histone-fold"/>
    <property type="match status" value="1"/>
</dbReference>
<feature type="domain" description="Core Histone H2A/H2B/H3" evidence="3">
    <location>
        <begin position="316"/>
        <end position="402"/>
    </location>
</feature>
<dbReference type="CDD" id="cd22911">
    <property type="entry name" value="HFD_H3"/>
    <property type="match status" value="1"/>
</dbReference>
<dbReference type="InterPro" id="IPR009072">
    <property type="entry name" value="Histone-fold"/>
</dbReference>
<dbReference type="PANTHER" id="PTHR11426">
    <property type="entry name" value="HISTONE H3"/>
    <property type="match status" value="1"/>
</dbReference>